<dbReference type="Pfam" id="PF00034">
    <property type="entry name" value="Cytochrom_C"/>
    <property type="match status" value="1"/>
</dbReference>
<dbReference type="OrthoDB" id="7854060at2"/>
<evidence type="ECO:0000256" key="3">
    <source>
        <dbReference type="ARBA" id="ARBA00023004"/>
    </source>
</evidence>
<evidence type="ECO:0000256" key="2">
    <source>
        <dbReference type="ARBA" id="ARBA00022723"/>
    </source>
</evidence>
<keyword evidence="2 4" id="KW-0479">Metal-binding</keyword>
<keyword evidence="5" id="KW-0812">Transmembrane</keyword>
<keyword evidence="3 4" id="KW-0408">Iron</keyword>
<reference evidence="8" key="1">
    <citation type="submission" date="2015-07" db="EMBL/GenBank/DDBJ databases">
        <authorList>
            <person name="Rodrigo-Torres Lidia"/>
            <person name="Arahal R.David."/>
        </authorList>
    </citation>
    <scope>NUCLEOTIDE SEQUENCE [LARGE SCALE GENOMIC DNA]</scope>
    <source>
        <strain evidence="8">CECT 4801</strain>
    </source>
</reference>
<evidence type="ECO:0000256" key="4">
    <source>
        <dbReference type="PROSITE-ProRule" id="PRU00433"/>
    </source>
</evidence>
<dbReference type="InterPro" id="IPR036909">
    <property type="entry name" value="Cyt_c-like_dom_sf"/>
</dbReference>
<dbReference type="PROSITE" id="PS51007">
    <property type="entry name" value="CYTC"/>
    <property type="match status" value="1"/>
</dbReference>
<proteinExistence type="predicted"/>
<organism evidence="7 8">
    <name type="scientific">Roseibium aggregatum</name>
    <dbReference type="NCBI Taxonomy" id="187304"/>
    <lineage>
        <taxon>Bacteria</taxon>
        <taxon>Pseudomonadati</taxon>
        <taxon>Pseudomonadota</taxon>
        <taxon>Alphaproteobacteria</taxon>
        <taxon>Hyphomicrobiales</taxon>
        <taxon>Stappiaceae</taxon>
        <taxon>Roseibium</taxon>
    </lineage>
</organism>
<dbReference type="AlphaFoldDB" id="A0A0M6YF53"/>
<evidence type="ECO:0000256" key="1">
    <source>
        <dbReference type="ARBA" id="ARBA00022617"/>
    </source>
</evidence>
<dbReference type="EMBL" id="CXST01000011">
    <property type="protein sequence ID" value="CTQ47641.1"/>
    <property type="molecule type" value="Genomic_DNA"/>
</dbReference>
<name>A0A0M6YF53_9HYPH</name>
<evidence type="ECO:0000313" key="8">
    <source>
        <dbReference type="Proteomes" id="UP000048926"/>
    </source>
</evidence>
<keyword evidence="8" id="KW-1185">Reference proteome</keyword>
<protein>
    <submittedName>
        <fullName evidence="7">Cytochrome c oxidase, cbb3-type, subunit III</fullName>
    </submittedName>
</protein>
<keyword evidence="5" id="KW-1133">Transmembrane helix</keyword>
<feature type="transmembrane region" description="Helical" evidence="5">
    <location>
        <begin position="7"/>
        <end position="25"/>
    </location>
</feature>
<keyword evidence="1 4" id="KW-0349">Heme</keyword>
<gene>
    <name evidence="7" type="ORF">LAL4801_06103</name>
</gene>
<dbReference type="InterPro" id="IPR009056">
    <property type="entry name" value="Cyt_c-like_dom"/>
</dbReference>
<dbReference type="GO" id="GO:0009055">
    <property type="term" value="F:electron transfer activity"/>
    <property type="evidence" value="ECO:0007669"/>
    <property type="project" value="InterPro"/>
</dbReference>
<dbReference type="GO" id="GO:0046872">
    <property type="term" value="F:metal ion binding"/>
    <property type="evidence" value="ECO:0007669"/>
    <property type="project" value="UniProtKB-KW"/>
</dbReference>
<evidence type="ECO:0000313" key="7">
    <source>
        <dbReference type="EMBL" id="CTQ47641.1"/>
    </source>
</evidence>
<evidence type="ECO:0000259" key="6">
    <source>
        <dbReference type="PROSITE" id="PS51007"/>
    </source>
</evidence>
<dbReference type="Gene3D" id="1.10.760.10">
    <property type="entry name" value="Cytochrome c-like domain"/>
    <property type="match status" value="1"/>
</dbReference>
<dbReference type="SUPFAM" id="SSF46626">
    <property type="entry name" value="Cytochrome c"/>
    <property type="match status" value="1"/>
</dbReference>
<accession>A0A0M6YF53</accession>
<evidence type="ECO:0000256" key="5">
    <source>
        <dbReference type="SAM" id="Phobius"/>
    </source>
</evidence>
<dbReference type="RefSeq" id="WP_055661649.1">
    <property type="nucleotide sequence ID" value="NZ_CXST01000011.1"/>
</dbReference>
<dbReference type="GO" id="GO:0020037">
    <property type="term" value="F:heme binding"/>
    <property type="evidence" value="ECO:0007669"/>
    <property type="project" value="InterPro"/>
</dbReference>
<feature type="domain" description="Cytochrome c" evidence="6">
    <location>
        <begin position="48"/>
        <end position="133"/>
    </location>
</feature>
<keyword evidence="5" id="KW-0472">Membrane</keyword>
<sequence>MNLRENLPKYLVLGFFVVGGSLWLWKSISPKDASSTVTVAVTVPQLTEKALMGKQSFDAVCAACHGENASGTDIGPPLVHDIYNPGHHSDEAFLIAAKFGVRPHHWPYGKMPAQPQVTENEVTNIVRYVRELQEANGIFSRPHNM</sequence>
<dbReference type="Proteomes" id="UP000048926">
    <property type="component" value="Unassembled WGS sequence"/>
</dbReference>